<dbReference type="SUPFAM" id="SSF56349">
    <property type="entry name" value="DNA breaking-rejoining enzymes"/>
    <property type="match status" value="1"/>
</dbReference>
<dbReference type="Gene3D" id="1.10.443.10">
    <property type="entry name" value="Intergrase catalytic core"/>
    <property type="match status" value="1"/>
</dbReference>
<accession>A0A2D2CYB6</accession>
<evidence type="ECO:0000313" key="2">
    <source>
        <dbReference type="EMBL" id="ATQ67716.1"/>
    </source>
</evidence>
<dbReference type="GO" id="GO:0003677">
    <property type="term" value="F:DNA binding"/>
    <property type="evidence" value="ECO:0007669"/>
    <property type="project" value="InterPro"/>
</dbReference>
<organism evidence="2 3">
    <name type="scientific">Methylosinus trichosporium (strain ATCC 35070 / NCIMB 11131 / UNIQEM 75 / OB3b)</name>
    <dbReference type="NCBI Taxonomy" id="595536"/>
    <lineage>
        <taxon>Bacteria</taxon>
        <taxon>Pseudomonadati</taxon>
        <taxon>Pseudomonadota</taxon>
        <taxon>Alphaproteobacteria</taxon>
        <taxon>Hyphomicrobiales</taxon>
        <taxon>Methylocystaceae</taxon>
        <taxon>Methylosinus</taxon>
    </lineage>
</organism>
<reference evidence="3" key="1">
    <citation type="submission" date="2017-10" db="EMBL/GenBank/DDBJ databases">
        <title>Completed PacBio SMRT sequence of Methylosinus trichosporium OB3b reveals presence of a third large plasmid.</title>
        <authorList>
            <person name="Charles T.C."/>
            <person name="Lynch M.D.J."/>
            <person name="Heil J.R."/>
            <person name="Cheng J."/>
        </authorList>
    </citation>
    <scope>NUCLEOTIDE SEQUENCE [LARGE SCALE GENOMIC DNA]</scope>
    <source>
        <strain evidence="3">OB3b</strain>
    </source>
</reference>
<keyword evidence="1" id="KW-0233">DNA recombination</keyword>
<dbReference type="GO" id="GO:0006310">
    <property type="term" value="P:DNA recombination"/>
    <property type="evidence" value="ECO:0007669"/>
    <property type="project" value="UniProtKB-KW"/>
</dbReference>
<proteinExistence type="predicted"/>
<protein>
    <submittedName>
        <fullName evidence="2">Integrase</fullName>
    </submittedName>
</protein>
<gene>
    <name evidence="2" type="ORF">CQW49_07295</name>
</gene>
<dbReference type="AlphaFoldDB" id="A0A2D2CYB6"/>
<evidence type="ECO:0000256" key="1">
    <source>
        <dbReference type="ARBA" id="ARBA00023172"/>
    </source>
</evidence>
<dbReference type="GO" id="GO:0015074">
    <property type="term" value="P:DNA integration"/>
    <property type="evidence" value="ECO:0007669"/>
    <property type="project" value="InterPro"/>
</dbReference>
<name>A0A2D2CYB6_METT3</name>
<dbReference type="RefSeq" id="WP_003612667.1">
    <property type="nucleotide sequence ID" value="NZ_ADVE02000001.1"/>
</dbReference>
<dbReference type="Proteomes" id="UP000230709">
    <property type="component" value="Chromosome"/>
</dbReference>
<dbReference type="KEGG" id="mtw:CQW49_07295"/>
<evidence type="ECO:0000313" key="3">
    <source>
        <dbReference type="Proteomes" id="UP000230709"/>
    </source>
</evidence>
<dbReference type="EMBL" id="CP023737">
    <property type="protein sequence ID" value="ATQ67716.1"/>
    <property type="molecule type" value="Genomic_DNA"/>
</dbReference>
<dbReference type="STRING" id="595536.GCA_000178815_03696"/>
<sequence length="408" mass="45159">MHYDFPGLKRRPNKGGGTRLYWVARADIAKKGYRPKTVPLHYDIGDSSQHALIASACLKLQAEMLQWAATSGAPSKRPFDGTVAALVRLYQRDEASPYQRLKWNTRRTYDQTLESIEKAFGARALACLGLADFRRWYDAARKPKKPGAPERVRKAHGIVSMVRRLVAYGVAAELPECQRLHAILRVTEFEQPAQRRSKLTLEHVEALLPVALQRGRLSLALGTALQFETTLRQRDVIGEWEPIAEGEEASGICLGRRRWVKGLTWADLSADFEVYKVTTKTGAVAAHDLKLCPLVMKILAMVPADCRVGPLIVDELAGRPYAEHAYAREWRIVARAAGVPAGVWNMDARAGGISEADDAGAALDDIRSQAAHAQASTTARYVRGTIGKSRKVAQLRTAHRAERKPNDA</sequence>
<dbReference type="InterPro" id="IPR011010">
    <property type="entry name" value="DNA_brk_join_enz"/>
</dbReference>
<dbReference type="InterPro" id="IPR013762">
    <property type="entry name" value="Integrase-like_cat_sf"/>
</dbReference>
<keyword evidence="3" id="KW-1185">Reference proteome</keyword>